<dbReference type="PANTHER" id="PTHR33609">
    <property type="entry name" value="LOW CALCIUM RESPONSE LOCUS PROTEIN S"/>
    <property type="match status" value="1"/>
</dbReference>
<dbReference type="Proteomes" id="UP000035050">
    <property type="component" value="Plasmid pPO70-1"/>
</dbReference>
<dbReference type="PANTHER" id="PTHR33609:SF1">
    <property type="entry name" value="TRANSPOSASE"/>
    <property type="match status" value="1"/>
</dbReference>
<dbReference type="AlphaFoldDB" id="A0A0G3IBL6"/>
<dbReference type="PATRIC" id="fig|573737.6.peg.5455"/>
<evidence type="ECO:0000313" key="1">
    <source>
        <dbReference type="EMBL" id="AKK24662.1"/>
    </source>
</evidence>
<keyword evidence="2" id="KW-1185">Reference proteome</keyword>
<evidence type="ECO:0000313" key="2">
    <source>
        <dbReference type="Proteomes" id="UP000035050"/>
    </source>
</evidence>
<dbReference type="InterPro" id="IPR052546">
    <property type="entry name" value="Transposase_8_domain"/>
</dbReference>
<dbReference type="Pfam" id="PF01527">
    <property type="entry name" value="HTH_Tnp_1"/>
    <property type="match status" value="1"/>
</dbReference>
<dbReference type="KEGG" id="pox:MB84_27895"/>
<accession>A0A0G3IBL6</accession>
<dbReference type="GO" id="GO:0006313">
    <property type="term" value="P:DNA transposition"/>
    <property type="evidence" value="ECO:0007669"/>
    <property type="project" value="InterPro"/>
</dbReference>
<dbReference type="SUPFAM" id="SSF46689">
    <property type="entry name" value="Homeodomain-like"/>
    <property type="match status" value="1"/>
</dbReference>
<dbReference type="InterPro" id="IPR002514">
    <property type="entry name" value="Transposase_8"/>
</dbReference>
<sequence length="87" mass="9846">MNKRFTEQQILGFLKEAEAGMPVQKLCRKRGFGDASFHTWRAKFGGMQVLEARRLKDLEVENGRLKKLPAEAMLDTEALKVVAKGKP</sequence>
<reference evidence="1" key="1">
    <citation type="submission" date="2016-06" db="EMBL/GenBank/DDBJ databases">
        <title>Pandoraea oxalativorans DSM 23570 Genome Sequencing.</title>
        <authorList>
            <person name="Ee R."/>
            <person name="Lim Y.-L."/>
            <person name="Yong D."/>
            <person name="Yin W.-F."/>
            <person name="Chan K.-G."/>
        </authorList>
    </citation>
    <scope>NUCLEOTIDE SEQUENCE</scope>
    <source>
        <strain evidence="1">DSM 23570</strain>
        <plasmid evidence="1">pPO70-1</plasmid>
    </source>
</reference>
<name>A0A0G3IBL6_9BURK</name>
<geneLocation type="plasmid" evidence="1 2">
    <name>pPO70-1</name>
</geneLocation>
<protein>
    <submittedName>
        <fullName evidence="1">Transposase</fullName>
    </submittedName>
</protein>
<dbReference type="InterPro" id="IPR009057">
    <property type="entry name" value="Homeodomain-like_sf"/>
</dbReference>
<dbReference type="GO" id="GO:0004803">
    <property type="term" value="F:transposase activity"/>
    <property type="evidence" value="ECO:0007669"/>
    <property type="project" value="InterPro"/>
</dbReference>
<keyword evidence="1" id="KW-0614">Plasmid</keyword>
<dbReference type="EMBL" id="CP011518">
    <property type="protein sequence ID" value="AKK24662.1"/>
    <property type="molecule type" value="Genomic_DNA"/>
</dbReference>
<dbReference type="GO" id="GO:0003677">
    <property type="term" value="F:DNA binding"/>
    <property type="evidence" value="ECO:0007669"/>
    <property type="project" value="InterPro"/>
</dbReference>
<gene>
    <name evidence="1" type="ORF">MB84_27895</name>
</gene>
<proteinExistence type="predicted"/>
<organism evidence="1 2">
    <name type="scientific">Pandoraea oxalativorans</name>
    <dbReference type="NCBI Taxonomy" id="573737"/>
    <lineage>
        <taxon>Bacteria</taxon>
        <taxon>Pseudomonadati</taxon>
        <taxon>Pseudomonadota</taxon>
        <taxon>Betaproteobacteria</taxon>
        <taxon>Burkholderiales</taxon>
        <taxon>Burkholderiaceae</taxon>
        <taxon>Pandoraea</taxon>
    </lineage>
</organism>